<dbReference type="VEuPathDB" id="VectorBase:AALFPA_043476"/>
<feature type="non-terminal residue" evidence="4">
    <location>
        <position position="1"/>
    </location>
</feature>
<proteinExistence type="evidence at transcript level"/>
<comment type="similarity">
    <text evidence="1">Belongs to the alpha-carbonic anhydrase family.</text>
</comment>
<dbReference type="AlphaFoldDB" id="A0A023EQU6"/>
<evidence type="ECO:0000256" key="2">
    <source>
        <dbReference type="SAM" id="SignalP"/>
    </source>
</evidence>
<dbReference type="PANTHER" id="PTHR18952:SF124">
    <property type="entry name" value="CARBONIC ANHYDRASE 7"/>
    <property type="match status" value="1"/>
</dbReference>
<dbReference type="InterPro" id="IPR001148">
    <property type="entry name" value="CA_dom"/>
</dbReference>
<dbReference type="GO" id="GO:0008270">
    <property type="term" value="F:zinc ion binding"/>
    <property type="evidence" value="ECO:0007669"/>
    <property type="project" value="InterPro"/>
</dbReference>
<feature type="chain" id="PRO_5012249335" evidence="2">
    <location>
        <begin position="16"/>
        <end position="324"/>
    </location>
</feature>
<feature type="domain" description="Alpha-carbonic anhydrase" evidence="3">
    <location>
        <begin position="63"/>
        <end position="324"/>
    </location>
</feature>
<dbReference type="EMBL" id="GAPW01002604">
    <property type="protein sequence ID" value="JAC10994.1"/>
    <property type="molecule type" value="mRNA"/>
</dbReference>
<evidence type="ECO:0000256" key="1">
    <source>
        <dbReference type="ARBA" id="ARBA00010718"/>
    </source>
</evidence>
<evidence type="ECO:0000259" key="3">
    <source>
        <dbReference type="PROSITE" id="PS51144"/>
    </source>
</evidence>
<dbReference type="Gene3D" id="3.10.200.10">
    <property type="entry name" value="Alpha carbonic anhydrase"/>
    <property type="match status" value="1"/>
</dbReference>
<dbReference type="PANTHER" id="PTHR18952">
    <property type="entry name" value="CARBONIC ANHYDRASE"/>
    <property type="match status" value="1"/>
</dbReference>
<dbReference type="CDD" id="cd00326">
    <property type="entry name" value="alpha_CA"/>
    <property type="match status" value="1"/>
</dbReference>
<name>A0A023EQU6_AEDAL</name>
<dbReference type="SMART" id="SM01057">
    <property type="entry name" value="Carb_anhydrase"/>
    <property type="match status" value="1"/>
</dbReference>
<dbReference type="InterPro" id="IPR036398">
    <property type="entry name" value="CA_dom_sf"/>
</dbReference>
<dbReference type="VEuPathDB" id="VectorBase:AALC636_011309"/>
<organism evidence="4">
    <name type="scientific">Aedes albopictus</name>
    <name type="common">Asian tiger mosquito</name>
    <name type="synonym">Stegomyia albopicta</name>
    <dbReference type="NCBI Taxonomy" id="7160"/>
    <lineage>
        <taxon>Eukaryota</taxon>
        <taxon>Metazoa</taxon>
        <taxon>Ecdysozoa</taxon>
        <taxon>Arthropoda</taxon>
        <taxon>Hexapoda</taxon>
        <taxon>Insecta</taxon>
        <taxon>Pterygota</taxon>
        <taxon>Neoptera</taxon>
        <taxon>Endopterygota</taxon>
        <taxon>Diptera</taxon>
        <taxon>Nematocera</taxon>
        <taxon>Culicoidea</taxon>
        <taxon>Culicidae</taxon>
        <taxon>Culicinae</taxon>
        <taxon>Aedini</taxon>
        <taxon>Aedes</taxon>
        <taxon>Stegomyia</taxon>
    </lineage>
</organism>
<dbReference type="VEuPathDB" id="VectorBase:AALF026510"/>
<dbReference type="PROSITE" id="PS51144">
    <property type="entry name" value="ALPHA_CA_2"/>
    <property type="match status" value="1"/>
</dbReference>
<dbReference type="SUPFAM" id="SSF51069">
    <property type="entry name" value="Carbonic anhydrase"/>
    <property type="match status" value="1"/>
</dbReference>
<evidence type="ECO:0000313" key="4">
    <source>
        <dbReference type="EMBL" id="JAC10994.1"/>
    </source>
</evidence>
<reference evidence="4" key="1">
    <citation type="journal article" date="2014" name="PLoS Negl. Trop. Dis.">
        <title>Identification and characterization of seminal fluid proteins in the Asian tiger mosquito, Aedes albopictus.</title>
        <authorList>
            <person name="Boes K.E."/>
            <person name="Ribeiro J.M."/>
            <person name="Wong A."/>
            <person name="Harrington L.C."/>
            <person name="Wolfner M.F."/>
            <person name="Sirot L.K."/>
        </authorList>
    </citation>
    <scope>NUCLEOTIDE SEQUENCE</scope>
    <source>
        <tissue evidence="4">Reproductive organs</tissue>
    </source>
</reference>
<dbReference type="GO" id="GO:0005737">
    <property type="term" value="C:cytoplasm"/>
    <property type="evidence" value="ECO:0007669"/>
    <property type="project" value="TreeGrafter"/>
</dbReference>
<accession>A0A023EQU6</accession>
<sequence>IVIFFVLSLLPKGVAKNCFNKYRGLEWCTKSVRSVTKFRMKVLTVVLVVSLGLAASQVFSDEPDFSYGPNAESEWGNAYPECNGTMQSPIPLSAMTARPGLEAQPLELTNYQLDPTQVTVINDGKLAIYRFQFPDGANVTARGGPLQGIFQFDSLHFHWGAASNRGSEHVIDSFMGRKRYAMEMHLVFFNQQYGSLDNAAPLENGLAVLGIFFTNSTEQPDYGWIPPLNEVQTAGTDYVLPDPTVFNIKGLIGARRRPYFSYHGSLTTPPCYETVTWMVQRKPLPISEAQLDTFRMLRMPNGEPLVDNFRTLQDVNDRPIFLYR</sequence>
<dbReference type="GO" id="GO:0004089">
    <property type="term" value="F:carbonate dehydratase activity"/>
    <property type="evidence" value="ECO:0007669"/>
    <property type="project" value="InterPro"/>
</dbReference>
<dbReference type="Pfam" id="PF00194">
    <property type="entry name" value="Carb_anhydrase"/>
    <property type="match status" value="1"/>
</dbReference>
<keyword evidence="2" id="KW-0732">Signal</keyword>
<dbReference type="InterPro" id="IPR023561">
    <property type="entry name" value="Carbonic_anhydrase_a-class"/>
</dbReference>
<protein>
    <submittedName>
        <fullName evidence="4">Putative carbonic anhydrase ii</fullName>
    </submittedName>
</protein>
<feature type="signal peptide" evidence="2">
    <location>
        <begin position="1"/>
        <end position="15"/>
    </location>
</feature>